<dbReference type="CDD" id="cd01459">
    <property type="entry name" value="vWA_copine_like"/>
    <property type="match status" value="1"/>
</dbReference>
<evidence type="ECO:0000313" key="15">
    <source>
        <dbReference type="EMBL" id="EOA12798.1"/>
    </source>
</evidence>
<feature type="region of interest" description="Disordered" evidence="11">
    <location>
        <begin position="550"/>
        <end position="606"/>
    </location>
</feature>
<dbReference type="STRING" id="81985.R0GNM2"/>
<keyword evidence="10" id="KW-0449">Lipoprotein</keyword>
<evidence type="ECO:0000313" key="16">
    <source>
        <dbReference type="Proteomes" id="UP000029121"/>
    </source>
</evidence>
<feature type="compositionally biased region" description="Basic and acidic residues" evidence="11">
    <location>
        <begin position="339"/>
        <end position="353"/>
    </location>
</feature>
<dbReference type="CDD" id="cd04047">
    <property type="entry name" value="C2B_Copine"/>
    <property type="match status" value="1"/>
</dbReference>
<keyword evidence="3" id="KW-1003">Cell membrane</keyword>
<feature type="compositionally biased region" description="Polar residues" evidence="11">
    <location>
        <begin position="583"/>
        <end position="599"/>
    </location>
</feature>
<dbReference type="Pfam" id="PF07002">
    <property type="entry name" value="Copine"/>
    <property type="match status" value="1"/>
</dbReference>
<evidence type="ECO:0000256" key="4">
    <source>
        <dbReference type="ARBA" id="ARBA00022707"/>
    </source>
</evidence>
<feature type="region of interest" description="Disordered" evidence="11">
    <location>
        <begin position="1"/>
        <end position="21"/>
    </location>
</feature>
<dbReference type="GO" id="GO:0005544">
    <property type="term" value="F:calcium-dependent phospholipid binding"/>
    <property type="evidence" value="ECO:0007669"/>
    <property type="project" value="InterPro"/>
</dbReference>
<dbReference type="InterPro" id="IPR036465">
    <property type="entry name" value="vWFA_dom_sf"/>
</dbReference>
<dbReference type="eggNOG" id="KOG1327">
    <property type="taxonomic scope" value="Eukaryota"/>
</dbReference>
<feature type="compositionally biased region" description="Polar residues" evidence="11">
    <location>
        <begin position="550"/>
        <end position="576"/>
    </location>
</feature>
<accession>R0GNM2</accession>
<feature type="domain" description="DCD" evidence="14">
    <location>
        <begin position="59"/>
        <end position="185"/>
    </location>
</feature>
<organism evidence="15 16">
    <name type="scientific">Capsella rubella</name>
    <dbReference type="NCBI Taxonomy" id="81985"/>
    <lineage>
        <taxon>Eukaryota</taxon>
        <taxon>Viridiplantae</taxon>
        <taxon>Streptophyta</taxon>
        <taxon>Embryophyta</taxon>
        <taxon>Tracheophyta</taxon>
        <taxon>Spermatophyta</taxon>
        <taxon>Magnoliopsida</taxon>
        <taxon>eudicotyledons</taxon>
        <taxon>Gunneridae</taxon>
        <taxon>Pentapetalae</taxon>
        <taxon>rosids</taxon>
        <taxon>malvids</taxon>
        <taxon>Brassicales</taxon>
        <taxon>Brassicaceae</taxon>
        <taxon>Camelineae</taxon>
        <taxon>Capsella</taxon>
    </lineage>
</organism>
<feature type="domain" description="VWFA" evidence="13">
    <location>
        <begin position="1033"/>
        <end position="1252"/>
    </location>
</feature>
<keyword evidence="16" id="KW-1185">Reference proteome</keyword>
<dbReference type="SUPFAM" id="SSF49562">
    <property type="entry name" value="C2 domain (Calcium/lipid-binding domain, CaLB)"/>
    <property type="match status" value="2"/>
</dbReference>
<dbReference type="Pfam" id="PF10539">
    <property type="entry name" value="Dev_Cell_Death"/>
    <property type="match status" value="1"/>
</dbReference>
<comment type="similarity">
    <text evidence="2">Belongs to the copine family.</text>
</comment>
<dbReference type="CDD" id="cd04048">
    <property type="entry name" value="C2A_Copine"/>
    <property type="match status" value="1"/>
</dbReference>
<dbReference type="GO" id="GO:0071277">
    <property type="term" value="P:cellular response to calcium ion"/>
    <property type="evidence" value="ECO:0007669"/>
    <property type="project" value="TreeGrafter"/>
</dbReference>
<dbReference type="SMART" id="SM00767">
    <property type="entry name" value="DCD"/>
    <property type="match status" value="1"/>
</dbReference>
<proteinExistence type="inferred from homology"/>
<evidence type="ECO:0000256" key="8">
    <source>
        <dbReference type="ARBA" id="ARBA00022837"/>
    </source>
</evidence>
<evidence type="ECO:0000259" key="12">
    <source>
        <dbReference type="PROSITE" id="PS50004"/>
    </source>
</evidence>
<keyword evidence="6" id="KW-0677">Repeat</keyword>
<dbReference type="FunFam" id="2.60.40.150:FF:000197">
    <property type="entry name" value="Protein BONZAI 1 isoform A"/>
    <property type="match status" value="1"/>
</dbReference>
<dbReference type="PANTHER" id="PTHR10857:SF106">
    <property type="entry name" value="C2 DOMAIN-CONTAINING PROTEIN"/>
    <property type="match status" value="1"/>
</dbReference>
<evidence type="ECO:0008006" key="17">
    <source>
        <dbReference type="Google" id="ProtNLM"/>
    </source>
</evidence>
<feature type="region of interest" description="Disordered" evidence="11">
    <location>
        <begin position="425"/>
        <end position="453"/>
    </location>
</feature>
<dbReference type="SMART" id="SM00239">
    <property type="entry name" value="C2"/>
    <property type="match status" value="2"/>
</dbReference>
<dbReference type="EMBL" id="KB870812">
    <property type="protein sequence ID" value="EOA12798.1"/>
    <property type="molecule type" value="Genomic_DNA"/>
</dbReference>
<sequence length="1270" mass="139690">METEMEFSDGEQTNTKNADVAASQNAASTVYNRNLLAAYGNAATGLEKGIQRRPQDHHEQLHGYIFMCNGRTKNDCYRYRVFGIPRARKDVVESIKPGMKLFLYDFEKRLLYGLYEATIGGRLDIEPEAFDKKYPAQVGFRIVMNCYPLPENTFKSAIYENYNGSKFKQELAPHQVMSLLSLFRPFTAPELDVLPHRLASRASAPRTLSFEERFIASTQRRNASSVLDPLYARHAEPRPASLMAHLSVSGTSLLQHSYSRQDDYTTPPKENLSNLDQPYYPTEARQQRLLGDPHQSDPSRSSIQDPQLKYLTILSNIRRYGTAPDRLASENEYYPATPSEKDQFASPYSDKKYYPSSLSGNEQSSAPAANGSVLHRSEFHTSASQKEGEASQQQEIPARTYYHQEASTVSNTTVSMQPDMQAVSVAQSHTQTAGYPTPAHGEASQPAAGTTGYTHQPQSVMGNYTTHIQPGNVEESTQSYAGTVSYPQQQYYAAMGHTTQLYAGGTGNIQNSHDIGYVQQPHSVVNGYVQQPHATATGYVQQPHAAATGYSQQNHAAATGYSQQPQAAATGYSQQPHDAAETAYSQQPHDATAGYTQQPHAAPTGYYQQPHAAATGYAQQPYAAANGYALQPHAQAAEYTTQPHAQAVGYMPQYHAQTVVYSQQGEIGISLITLKQRMQPQPIIKHLKVELSMGNCCSDVSSAPGAIAGVGTSASSAALAATNDAVDYYLKSKGFNGLFSQIELSFSASNLRDRDVLSKSDPMVVVYKKEKDATLSEVFRTEVILNSLAPKWIKNFTLAYHFETVQTLVFRVFDVDTKFQNSREEMLKLDEQQFLGEATCALSEIITKSTRTSTLELKRKEGFGPQTQPHHGKLIIHAEESLASKISTEIVFRCSSLESKDLFSKSDPFLVVSKIVEHGSPIPVSKTEVRKNDLNPIWKPVFLSVQQVGSKDSPLIIECSDFNSNGKHSLIGKVQKSLSDLEKLHLAGQGINLSLPTGPGQNKVLKSQLFVDKFTETVQHTFLEYLASGFELNFMVAIDFTASNGNPRLPDSLHYIDPSGRLNAYQRAIVDVGEVLQFYDSDKRFPAWGFGARPIDSPVSHCFNLNGSSSYSEVDGIQGIMTSYTSALFNVSLAGPTLFGPVINSAAMIASASLAQGSRKYYVLLIITDGVITDLQETKDALVSASDLPLSILIVGVGGADFKEMEILDADKGERLESSSGRLASRDIVQFVALRDVQYGEISVVQALLAELPSQFLTYMRIRNMKPIPP</sequence>
<dbReference type="FunFam" id="2.60.40.150:FF:000168">
    <property type="entry name" value="Protein BONZAI 1"/>
    <property type="match status" value="1"/>
</dbReference>
<evidence type="ECO:0000256" key="1">
    <source>
        <dbReference type="ARBA" id="ARBA00004193"/>
    </source>
</evidence>
<dbReference type="Proteomes" id="UP000029121">
    <property type="component" value="Unassembled WGS sequence"/>
</dbReference>
<evidence type="ECO:0000256" key="9">
    <source>
        <dbReference type="ARBA" id="ARBA00023136"/>
    </source>
</evidence>
<evidence type="ECO:0000256" key="3">
    <source>
        <dbReference type="ARBA" id="ARBA00022475"/>
    </source>
</evidence>
<dbReference type="GO" id="GO:0005886">
    <property type="term" value="C:plasma membrane"/>
    <property type="evidence" value="ECO:0007669"/>
    <property type="project" value="UniProtKB-SubCell"/>
</dbReference>
<evidence type="ECO:0000256" key="11">
    <source>
        <dbReference type="SAM" id="MobiDB-lite"/>
    </source>
</evidence>
<evidence type="ECO:0000256" key="5">
    <source>
        <dbReference type="ARBA" id="ARBA00022723"/>
    </source>
</evidence>
<evidence type="ECO:0000256" key="7">
    <source>
        <dbReference type="ARBA" id="ARBA00022821"/>
    </source>
</evidence>
<feature type="region of interest" description="Disordered" evidence="11">
    <location>
        <begin position="331"/>
        <end position="370"/>
    </location>
</feature>
<feature type="domain" description="C2" evidence="12">
    <location>
        <begin position="718"/>
        <end position="855"/>
    </location>
</feature>
<keyword evidence="4" id="KW-0519">Myristate</keyword>
<evidence type="ECO:0000256" key="2">
    <source>
        <dbReference type="ARBA" id="ARBA00009048"/>
    </source>
</evidence>
<keyword evidence="9" id="KW-0472">Membrane</keyword>
<dbReference type="PROSITE" id="PS50234">
    <property type="entry name" value="VWFA"/>
    <property type="match status" value="1"/>
</dbReference>
<dbReference type="InterPro" id="IPR002035">
    <property type="entry name" value="VWF_A"/>
</dbReference>
<evidence type="ECO:0000256" key="10">
    <source>
        <dbReference type="ARBA" id="ARBA00023288"/>
    </source>
</evidence>
<dbReference type="SUPFAM" id="SSF53300">
    <property type="entry name" value="vWA-like"/>
    <property type="match status" value="1"/>
</dbReference>
<feature type="compositionally biased region" description="Polar residues" evidence="11">
    <location>
        <begin position="425"/>
        <end position="434"/>
    </location>
</feature>
<dbReference type="Gene3D" id="2.60.40.150">
    <property type="entry name" value="C2 domain"/>
    <property type="match status" value="2"/>
</dbReference>
<feature type="domain" description="C2" evidence="12">
    <location>
        <begin position="868"/>
        <end position="995"/>
    </location>
</feature>
<gene>
    <name evidence="15" type="ORF">CARUB_v10025752mg</name>
</gene>
<dbReference type="Pfam" id="PF00168">
    <property type="entry name" value="C2"/>
    <property type="match status" value="2"/>
</dbReference>
<dbReference type="InterPro" id="IPR000008">
    <property type="entry name" value="C2_dom"/>
</dbReference>
<dbReference type="InterPro" id="IPR037768">
    <property type="entry name" value="C2B_Copine"/>
</dbReference>
<evidence type="ECO:0000259" key="14">
    <source>
        <dbReference type="PROSITE" id="PS51222"/>
    </source>
</evidence>
<dbReference type="AlphaFoldDB" id="R0GNM2"/>
<dbReference type="PROSITE" id="PS50004">
    <property type="entry name" value="C2"/>
    <property type="match status" value="2"/>
</dbReference>
<keyword evidence="8" id="KW-0106">Calcium</keyword>
<dbReference type="InterPro" id="IPR035892">
    <property type="entry name" value="C2_domain_sf"/>
</dbReference>
<dbReference type="SMART" id="SM00327">
    <property type="entry name" value="VWA"/>
    <property type="match status" value="1"/>
</dbReference>
<evidence type="ECO:0000259" key="13">
    <source>
        <dbReference type="PROSITE" id="PS50234"/>
    </source>
</evidence>
<comment type="subcellular location">
    <subcellularLocation>
        <location evidence="1">Cell membrane</location>
        <topology evidence="1">Lipid-anchor</topology>
    </subcellularLocation>
</comment>
<dbReference type="GO" id="GO:0046872">
    <property type="term" value="F:metal ion binding"/>
    <property type="evidence" value="ECO:0007669"/>
    <property type="project" value="UniProtKB-KW"/>
</dbReference>
<dbReference type="InterPro" id="IPR013989">
    <property type="entry name" value="Dev_and_cell_death_domain"/>
</dbReference>
<feature type="region of interest" description="Disordered" evidence="11">
    <location>
        <begin position="257"/>
        <end position="277"/>
    </location>
</feature>
<keyword evidence="5" id="KW-0479">Metal-binding</keyword>
<name>R0GNM2_9BRAS</name>
<keyword evidence="7" id="KW-0611">Plant defense</keyword>
<dbReference type="GO" id="GO:0006952">
    <property type="term" value="P:defense response"/>
    <property type="evidence" value="ECO:0007669"/>
    <property type="project" value="UniProtKB-KW"/>
</dbReference>
<feature type="compositionally biased region" description="Polar residues" evidence="11">
    <location>
        <begin position="10"/>
        <end position="21"/>
    </location>
</feature>
<dbReference type="InterPro" id="IPR045052">
    <property type="entry name" value="Copine"/>
</dbReference>
<evidence type="ECO:0000256" key="6">
    <source>
        <dbReference type="ARBA" id="ARBA00022737"/>
    </source>
</evidence>
<dbReference type="PROSITE" id="PS51222">
    <property type="entry name" value="DCD"/>
    <property type="match status" value="1"/>
</dbReference>
<reference evidence="16" key="1">
    <citation type="journal article" date="2013" name="Nat. Genet.">
        <title>The Capsella rubella genome and the genomic consequences of rapid mating system evolution.</title>
        <authorList>
            <person name="Slotte T."/>
            <person name="Hazzouri K.M."/>
            <person name="Agren J.A."/>
            <person name="Koenig D."/>
            <person name="Maumus F."/>
            <person name="Guo Y.L."/>
            <person name="Steige K."/>
            <person name="Platts A.E."/>
            <person name="Escobar J.S."/>
            <person name="Newman L.K."/>
            <person name="Wang W."/>
            <person name="Mandakova T."/>
            <person name="Vello E."/>
            <person name="Smith L.M."/>
            <person name="Henz S.R."/>
            <person name="Steffen J."/>
            <person name="Takuno S."/>
            <person name="Brandvain Y."/>
            <person name="Coop G."/>
            <person name="Andolfatto P."/>
            <person name="Hu T.T."/>
            <person name="Blanchette M."/>
            <person name="Clark R.M."/>
            <person name="Quesneville H."/>
            <person name="Nordborg M."/>
            <person name="Gaut B.S."/>
            <person name="Lysak M.A."/>
            <person name="Jenkins J."/>
            <person name="Grimwood J."/>
            <person name="Chapman J."/>
            <person name="Prochnik S."/>
            <person name="Shu S."/>
            <person name="Rokhsar D."/>
            <person name="Schmutz J."/>
            <person name="Weigel D."/>
            <person name="Wright S.I."/>
        </authorList>
    </citation>
    <scope>NUCLEOTIDE SEQUENCE [LARGE SCALE GENOMIC DNA]</scope>
    <source>
        <strain evidence="16">cv. Monte Gargano</strain>
    </source>
</reference>
<dbReference type="InterPro" id="IPR010734">
    <property type="entry name" value="Copine_C"/>
</dbReference>
<dbReference type="PANTHER" id="PTHR10857">
    <property type="entry name" value="COPINE"/>
    <property type="match status" value="1"/>
</dbReference>
<protein>
    <recommendedName>
        <fullName evidence="17">C2 domain-containing protein</fullName>
    </recommendedName>
</protein>